<protein>
    <recommendedName>
        <fullName evidence="12">Probable disulfide formation protein</fullName>
    </recommendedName>
    <alternativeName>
        <fullName evidence="12">Disulfide oxidoreductase</fullName>
    </alternativeName>
    <alternativeName>
        <fullName evidence="12">Thiol-disulfide oxidoreductase</fullName>
    </alternativeName>
</protein>
<keyword evidence="3 12" id="KW-0813">Transport</keyword>
<evidence type="ECO:0000313" key="15">
    <source>
        <dbReference type="Proteomes" id="UP000339690"/>
    </source>
</evidence>
<comment type="subcellular location">
    <subcellularLocation>
        <location evidence="12">Cell membrane</location>
        <topology evidence="12">Multi-pass membrane protein</topology>
    </subcellularLocation>
    <subcellularLocation>
        <location evidence="1">Membrane</location>
        <topology evidence="1">Multi-pass membrane protein</topology>
    </subcellularLocation>
</comment>
<evidence type="ECO:0000256" key="10">
    <source>
        <dbReference type="ARBA" id="ARBA00023186"/>
    </source>
</evidence>
<dbReference type="EMBL" id="CP045915">
    <property type="protein sequence ID" value="QGH35703.1"/>
    <property type="molecule type" value="Genomic_DNA"/>
</dbReference>
<evidence type="ECO:0000256" key="6">
    <source>
        <dbReference type="ARBA" id="ARBA00022989"/>
    </source>
</evidence>
<proteinExistence type="inferred from homology"/>
<evidence type="ECO:0000256" key="5">
    <source>
        <dbReference type="ARBA" id="ARBA00022982"/>
    </source>
</evidence>
<evidence type="ECO:0000256" key="2">
    <source>
        <dbReference type="ARBA" id="ARBA00007602"/>
    </source>
</evidence>
<dbReference type="Pfam" id="PF02600">
    <property type="entry name" value="DsbB"/>
    <property type="match status" value="1"/>
</dbReference>
<name>A0A5Q2TNU9_9BACI</name>
<reference evidence="14 15" key="1">
    <citation type="submission" date="2019-11" db="EMBL/GenBank/DDBJ databases">
        <title>Gracilibacillus salitolerans sp. nov., a moderate halophile isolated from a saline soil in northwest China.</title>
        <authorList>
            <person name="Gan L."/>
        </authorList>
    </citation>
    <scope>NUCLEOTIDE SEQUENCE [LARGE SCALE GENOMIC DNA]</scope>
    <source>
        <strain evidence="14 15">SCU50</strain>
    </source>
</reference>
<sequence length="143" mass="16329">MNEMDKKKETLLFIVWAGSLIATLGSLFYSEIMKFIPCELCWYQRILMYPLVVIYGYAVYKKDIRYAFPGLILSGIGFLVSSYHYLIQKVPGLQETGDACGLIPCTTTYVNYLGFASIPFQALIAFLVIFIIHIYLIVQQRSV</sequence>
<dbReference type="HAMAP" id="MF_00287">
    <property type="entry name" value="BdbC"/>
    <property type="match status" value="1"/>
</dbReference>
<dbReference type="GO" id="GO:0006457">
    <property type="term" value="P:protein folding"/>
    <property type="evidence" value="ECO:0007669"/>
    <property type="project" value="InterPro"/>
</dbReference>
<keyword evidence="7 12" id="KW-0560">Oxidoreductase</keyword>
<keyword evidence="6 12" id="KW-1133">Transmembrane helix</keyword>
<dbReference type="PIRSF" id="PIRSF036659">
    <property type="entry name" value="BdbC"/>
    <property type="match status" value="1"/>
</dbReference>
<dbReference type="InterPro" id="IPR023380">
    <property type="entry name" value="DsbB-like_sf"/>
</dbReference>
<comment type="function">
    <text evidence="12">Required for disulfide bond formation in some proteins.</text>
</comment>
<dbReference type="GO" id="GO:0005886">
    <property type="term" value="C:plasma membrane"/>
    <property type="evidence" value="ECO:0007669"/>
    <property type="project" value="UniProtKB-SubCell"/>
</dbReference>
<evidence type="ECO:0000256" key="3">
    <source>
        <dbReference type="ARBA" id="ARBA00022448"/>
    </source>
</evidence>
<organism evidence="14 15">
    <name type="scientific">Gracilibacillus salitolerans</name>
    <dbReference type="NCBI Taxonomy" id="2663022"/>
    <lineage>
        <taxon>Bacteria</taxon>
        <taxon>Bacillati</taxon>
        <taxon>Bacillota</taxon>
        <taxon>Bacilli</taxon>
        <taxon>Bacillales</taxon>
        <taxon>Bacillaceae</taxon>
        <taxon>Gracilibacillus</taxon>
    </lineage>
</organism>
<dbReference type="PANTHER" id="PTHR43469:SF1">
    <property type="entry name" value="SPBETA PROPHAGE-DERIVED DISULFIDE BOND FORMATION PROTEIN B"/>
    <property type="match status" value="1"/>
</dbReference>
<keyword evidence="8 12" id="KW-0472">Membrane</keyword>
<keyword evidence="5 12" id="KW-0249">Electron transport</keyword>
<dbReference type="Gene3D" id="1.20.1550.10">
    <property type="entry name" value="DsbB-like"/>
    <property type="match status" value="1"/>
</dbReference>
<dbReference type="SUPFAM" id="SSF158442">
    <property type="entry name" value="DsbB-like"/>
    <property type="match status" value="1"/>
</dbReference>
<dbReference type="PANTHER" id="PTHR43469">
    <property type="entry name" value="DISULFIDE FORMATION PROTEIN-RELATED"/>
    <property type="match status" value="1"/>
</dbReference>
<dbReference type="NCBIfam" id="NF002849">
    <property type="entry name" value="PRK03113.1"/>
    <property type="match status" value="1"/>
</dbReference>
<keyword evidence="15" id="KW-1185">Reference proteome</keyword>
<evidence type="ECO:0000256" key="9">
    <source>
        <dbReference type="ARBA" id="ARBA00023157"/>
    </source>
</evidence>
<keyword evidence="10 12" id="KW-0143">Chaperone</keyword>
<keyword evidence="9 12" id="KW-1015">Disulfide bond</keyword>
<evidence type="ECO:0000256" key="7">
    <source>
        <dbReference type="ARBA" id="ARBA00023002"/>
    </source>
</evidence>
<feature type="transmembrane region" description="Helical" evidence="13">
    <location>
        <begin position="12"/>
        <end position="30"/>
    </location>
</feature>
<keyword evidence="4 12" id="KW-0812">Transmembrane</keyword>
<keyword evidence="11 12" id="KW-0676">Redox-active center</keyword>
<dbReference type="Proteomes" id="UP000339690">
    <property type="component" value="Chromosome"/>
</dbReference>
<evidence type="ECO:0000256" key="13">
    <source>
        <dbReference type="SAM" id="Phobius"/>
    </source>
</evidence>
<comment type="caution">
    <text evidence="12">Lacks conserved residue(s) required for the propagation of feature annotation.</text>
</comment>
<dbReference type="KEGG" id="grc:GI584_17340"/>
<evidence type="ECO:0000256" key="4">
    <source>
        <dbReference type="ARBA" id="ARBA00022692"/>
    </source>
</evidence>
<feature type="disulfide bond" description="Redox-active" evidence="12">
    <location>
        <begin position="38"/>
        <end position="41"/>
    </location>
</feature>
<evidence type="ECO:0000256" key="8">
    <source>
        <dbReference type="ARBA" id="ARBA00023136"/>
    </source>
</evidence>
<feature type="transmembrane region" description="Helical" evidence="13">
    <location>
        <begin position="67"/>
        <end position="86"/>
    </location>
</feature>
<evidence type="ECO:0000256" key="12">
    <source>
        <dbReference type="HAMAP-Rule" id="MF_00287"/>
    </source>
</evidence>
<dbReference type="InterPro" id="IPR003752">
    <property type="entry name" value="DiS_bond_form_DsbB/BdbC"/>
</dbReference>
<dbReference type="AlphaFoldDB" id="A0A5Q2TNU9"/>
<evidence type="ECO:0000313" key="14">
    <source>
        <dbReference type="EMBL" id="QGH35703.1"/>
    </source>
</evidence>
<dbReference type="InterPro" id="IPR012187">
    <property type="entry name" value="Disulphide_bond_form_BdbC"/>
</dbReference>
<comment type="similarity">
    <text evidence="2 12">Belongs to the DsbB family. BdbC subfamily.</text>
</comment>
<gene>
    <name evidence="12" type="primary">bdbC</name>
    <name evidence="14" type="ORF">GI584_17340</name>
</gene>
<accession>A0A5Q2TNU9</accession>
<evidence type="ECO:0000256" key="11">
    <source>
        <dbReference type="ARBA" id="ARBA00023284"/>
    </source>
</evidence>
<dbReference type="GO" id="GO:0015035">
    <property type="term" value="F:protein-disulfide reductase activity"/>
    <property type="evidence" value="ECO:0007669"/>
    <property type="project" value="UniProtKB-UniRule"/>
</dbReference>
<evidence type="ECO:0000256" key="1">
    <source>
        <dbReference type="ARBA" id="ARBA00004141"/>
    </source>
</evidence>
<feature type="transmembrane region" description="Helical" evidence="13">
    <location>
        <begin position="42"/>
        <end position="60"/>
    </location>
</feature>
<feature type="transmembrane region" description="Helical" evidence="13">
    <location>
        <begin position="118"/>
        <end position="138"/>
    </location>
</feature>
<keyword evidence="12" id="KW-1003">Cell membrane</keyword>